<dbReference type="RefSeq" id="WP_236456384.1">
    <property type="nucleotide sequence ID" value="NZ_CBCSGE010000014.1"/>
</dbReference>
<keyword evidence="2" id="KW-1185">Reference proteome</keyword>
<protein>
    <submittedName>
        <fullName evidence="1">Uncharacterized protein</fullName>
    </submittedName>
</protein>
<dbReference type="Proteomes" id="UP001589607">
    <property type="component" value="Unassembled WGS sequence"/>
</dbReference>
<sequence length="87" mass="10291">MKKLIFILFLSFTIVNYSQEKINVPPFLKLNFEKDFKGATDTSWSMFYRGKYRDQLRFEVEFLKGNSKYLVSYDNVGVMKAIQKASQ</sequence>
<gene>
    <name evidence="1" type="ORF">ACFFVF_18320</name>
</gene>
<comment type="caution">
    <text evidence="1">The sequence shown here is derived from an EMBL/GenBank/DDBJ whole genome shotgun (WGS) entry which is preliminary data.</text>
</comment>
<organism evidence="1 2">
    <name type="scientific">Flavobacterium jumunjinense</name>
    <dbReference type="NCBI Taxonomy" id="998845"/>
    <lineage>
        <taxon>Bacteria</taxon>
        <taxon>Pseudomonadati</taxon>
        <taxon>Bacteroidota</taxon>
        <taxon>Flavobacteriia</taxon>
        <taxon>Flavobacteriales</taxon>
        <taxon>Flavobacteriaceae</taxon>
        <taxon>Flavobacterium</taxon>
    </lineage>
</organism>
<name>A0ABV5GSV0_9FLAO</name>
<proteinExistence type="predicted"/>
<accession>A0ABV5GSV0</accession>
<evidence type="ECO:0000313" key="1">
    <source>
        <dbReference type="EMBL" id="MFB9098465.1"/>
    </source>
</evidence>
<dbReference type="EMBL" id="JBHMEY010000089">
    <property type="protein sequence ID" value="MFB9098465.1"/>
    <property type="molecule type" value="Genomic_DNA"/>
</dbReference>
<reference evidence="1 2" key="1">
    <citation type="submission" date="2024-09" db="EMBL/GenBank/DDBJ databases">
        <authorList>
            <person name="Sun Q."/>
            <person name="Mori K."/>
        </authorList>
    </citation>
    <scope>NUCLEOTIDE SEQUENCE [LARGE SCALE GENOMIC DNA]</scope>
    <source>
        <strain evidence="1 2">CECT 7955</strain>
    </source>
</reference>
<evidence type="ECO:0000313" key="2">
    <source>
        <dbReference type="Proteomes" id="UP001589607"/>
    </source>
</evidence>